<dbReference type="RefSeq" id="XP_055896895.1">
    <property type="nucleotide sequence ID" value="XM_056040920.1"/>
</dbReference>
<dbReference type="SUPFAM" id="SSF53649">
    <property type="entry name" value="Alkaline phosphatase-like"/>
    <property type="match status" value="1"/>
</dbReference>
<reference evidence="2 3" key="1">
    <citation type="submission" date="2025-04" db="UniProtKB">
        <authorList>
            <consortium name="RefSeq"/>
        </authorList>
    </citation>
    <scope>IDENTIFICATION</scope>
</reference>
<dbReference type="AlphaFoldDB" id="A0A9W3BBT2"/>
<proteinExistence type="predicted"/>
<dbReference type="PANTHER" id="PTHR10974">
    <property type="entry name" value="FI08016P-RELATED"/>
    <property type="match status" value="1"/>
</dbReference>
<sequence length="772" mass="88464">MSKRHLTYFFSPRTPNELLIRMILILLPAVVLYLTAGLNPRSVGHVSTSRKSNDVLSTHRKSYANINATRKETTTLSLGFFKIYSKTDIAIPLSLTLTNANTQITTSRKVTQTASHGGVQLDDNRTLPATVVLNTAVTPYVPPKNLEFSYDSPIISTFKLQAGKATNASDMSIKSACPFPKLELNDPAIMQFYVKHSKVVCDWEEDWVTLRQGVVRITGTASKKYSNITCDLYPLVKESDFKVVEAEPLKNVKNGTRIFHDFYKVSCLADGGAKYRNWHAGVRQDDLIHKRQARKATNGLNLDVIIFGLDSVSRLAWLRHLPLTRDYFVKVLNGIEMEGYNILGDGTPAALTPLLTGYREDELPEARRGYPGAKPVDDFPWIWKDFKEAGYVTAWGEDTAHLGTFQFRLLGFTNQPTDHYYRDFPLATEPYYYGHFPKFCVGSKPRHTIFLDYFKDLLHVYQDKRKWLFFFHSEMSHQDNNYLTQNIKKKRFIQLDEDILQFFQDIHKGKHLDNAILIMLADHGARFSKVRATAQGKQEERLPYLGIRFPEWFATKFPDIISNVRNNIQKLTTPFDVHETLHEILNFTGTEKANITKRGVSLLKLIPDERNCDWAQIDPHWCACLEWTKVSLDSRIVKKVIRKIVHTFNNYTKPFRKDCAVLKLQNITSAVKMKVKDAVLKFRDTSDGGRGRFGKMDDTTELSQVLYQVVLTTKPGDGVFEVTVTHHLKENKMEVNKKDISRTNKYGNASHCVVNKEPFLRPYCYCKDLIKS</sequence>
<evidence type="ECO:0000313" key="1">
    <source>
        <dbReference type="Proteomes" id="UP001165740"/>
    </source>
</evidence>
<gene>
    <name evidence="2 3" type="primary">LOC106052529</name>
</gene>
<dbReference type="OrthoDB" id="413313at2759"/>
<dbReference type="InterPro" id="IPR004245">
    <property type="entry name" value="DUF229"/>
</dbReference>
<keyword evidence="1" id="KW-1185">Reference proteome</keyword>
<dbReference type="GeneID" id="106052529"/>
<protein>
    <submittedName>
        <fullName evidence="2 3">Uncharacterized protein LOC106052529 isoform X1</fullName>
    </submittedName>
</protein>
<name>A0A9W3BBT2_BIOGL</name>
<dbReference type="GO" id="GO:0005615">
    <property type="term" value="C:extracellular space"/>
    <property type="evidence" value="ECO:0007669"/>
    <property type="project" value="TreeGrafter"/>
</dbReference>
<dbReference type="InterPro" id="IPR017850">
    <property type="entry name" value="Alkaline_phosphatase_core_sf"/>
</dbReference>
<dbReference type="PANTHER" id="PTHR10974:SF73">
    <property type="entry name" value="FI21235P1"/>
    <property type="match status" value="1"/>
</dbReference>
<dbReference type="Proteomes" id="UP001165740">
    <property type="component" value="Chromosome 9"/>
</dbReference>
<evidence type="ECO:0000313" key="3">
    <source>
        <dbReference type="RefSeq" id="XP_055896895.1"/>
    </source>
</evidence>
<dbReference type="FunFam" id="3.40.720.10:FF:000017">
    <property type="entry name" value="Predicted protein"/>
    <property type="match status" value="1"/>
</dbReference>
<organism evidence="1 3">
    <name type="scientific">Biomphalaria glabrata</name>
    <name type="common">Bloodfluke planorb</name>
    <name type="synonym">Freshwater snail</name>
    <dbReference type="NCBI Taxonomy" id="6526"/>
    <lineage>
        <taxon>Eukaryota</taxon>
        <taxon>Metazoa</taxon>
        <taxon>Spiralia</taxon>
        <taxon>Lophotrochozoa</taxon>
        <taxon>Mollusca</taxon>
        <taxon>Gastropoda</taxon>
        <taxon>Heterobranchia</taxon>
        <taxon>Euthyneura</taxon>
        <taxon>Panpulmonata</taxon>
        <taxon>Hygrophila</taxon>
        <taxon>Lymnaeoidea</taxon>
        <taxon>Planorbidae</taxon>
        <taxon>Biomphalaria</taxon>
    </lineage>
</organism>
<dbReference type="Gene3D" id="3.40.720.10">
    <property type="entry name" value="Alkaline Phosphatase, subunit A"/>
    <property type="match status" value="1"/>
</dbReference>
<dbReference type="CDD" id="cd16021">
    <property type="entry name" value="ALP_like"/>
    <property type="match status" value="1"/>
</dbReference>
<dbReference type="Pfam" id="PF02995">
    <property type="entry name" value="DUF229"/>
    <property type="match status" value="1"/>
</dbReference>
<evidence type="ECO:0000313" key="2">
    <source>
        <dbReference type="RefSeq" id="XP_055896893.1"/>
    </source>
</evidence>
<dbReference type="OMA" id="FILFADH"/>
<dbReference type="RefSeq" id="XP_055896893.1">
    <property type="nucleotide sequence ID" value="XM_056040918.1"/>
</dbReference>
<accession>A0A9W3BBT2</accession>